<sequence>MAWSGLAYCWHASPRPRRLIADRADDARKLRDWLAVRDCQAVISPKPTRKHPHAWDRAAYKSRNLIERTFCRLKDIRRVATR</sequence>
<comment type="caution">
    <text evidence="1">The sequence shown here is derived from an EMBL/GenBank/DDBJ whole genome shotgun (WGS) entry which is preliminary data.</text>
</comment>
<proteinExistence type="predicted"/>
<evidence type="ECO:0000313" key="2">
    <source>
        <dbReference type="Proteomes" id="UP001320831"/>
    </source>
</evidence>
<reference evidence="1 2" key="1">
    <citation type="submission" date="2022-09" db="EMBL/GenBank/DDBJ databases">
        <title>Chelativorans salina sp. nov., a novel slightly halophilic bacterium isolated from a saline lake sediment enrichment.</title>
        <authorList>
            <person name="Gao L."/>
            <person name="Fang B.-Z."/>
            <person name="Li W.-J."/>
        </authorList>
    </citation>
    <scope>NUCLEOTIDE SEQUENCE [LARGE SCALE GENOMIC DNA]</scope>
    <source>
        <strain evidence="1 2">EGI FJ00035</strain>
    </source>
</reference>
<evidence type="ECO:0000313" key="1">
    <source>
        <dbReference type="EMBL" id="MCT7374106.1"/>
    </source>
</evidence>
<accession>A0ABT2LHQ6</accession>
<protein>
    <submittedName>
        <fullName evidence="1">Transposase</fullName>
    </submittedName>
</protein>
<gene>
    <name evidence="1" type="ORF">N5A92_03560</name>
</gene>
<dbReference type="EMBL" id="JAOCZP010000001">
    <property type="protein sequence ID" value="MCT7374106.1"/>
    <property type="molecule type" value="Genomic_DNA"/>
</dbReference>
<dbReference type="RefSeq" id="WP_260900460.1">
    <property type="nucleotide sequence ID" value="NZ_JAOCZP010000001.1"/>
</dbReference>
<dbReference type="Proteomes" id="UP001320831">
    <property type="component" value="Unassembled WGS sequence"/>
</dbReference>
<organism evidence="1 2">
    <name type="scientific">Chelativorans salis</name>
    <dbReference type="NCBI Taxonomy" id="2978478"/>
    <lineage>
        <taxon>Bacteria</taxon>
        <taxon>Pseudomonadati</taxon>
        <taxon>Pseudomonadota</taxon>
        <taxon>Alphaproteobacteria</taxon>
        <taxon>Hyphomicrobiales</taxon>
        <taxon>Phyllobacteriaceae</taxon>
        <taxon>Chelativorans</taxon>
    </lineage>
</organism>
<keyword evidence="2" id="KW-1185">Reference proteome</keyword>
<name>A0ABT2LHQ6_9HYPH</name>